<evidence type="ECO:0000313" key="3">
    <source>
        <dbReference type="Proteomes" id="UP001054889"/>
    </source>
</evidence>
<proteinExistence type="inferred from homology"/>
<keyword evidence="1" id="KW-0964">Secreted</keyword>
<dbReference type="PANTHER" id="PTHR21495">
    <property type="entry name" value="NUCLEOPORIN-RELATED"/>
    <property type="match status" value="1"/>
</dbReference>
<accession>A0AAV5DK93</accession>
<protein>
    <recommendedName>
        <fullName evidence="1">Dirigent protein</fullName>
    </recommendedName>
</protein>
<dbReference type="AlphaFoldDB" id="A0AAV5DK93"/>
<dbReference type="Proteomes" id="UP001054889">
    <property type="component" value="Unassembled WGS sequence"/>
</dbReference>
<reference evidence="2" key="1">
    <citation type="journal article" date="2018" name="DNA Res.">
        <title>Multiple hybrid de novo genome assembly of finger millet, an orphan allotetraploid crop.</title>
        <authorList>
            <person name="Hatakeyama M."/>
            <person name="Aluri S."/>
            <person name="Balachadran M.T."/>
            <person name="Sivarajan S.R."/>
            <person name="Patrignani A."/>
            <person name="Gruter S."/>
            <person name="Poveda L."/>
            <person name="Shimizu-Inatsugi R."/>
            <person name="Baeten J."/>
            <person name="Francoijs K.J."/>
            <person name="Nataraja K.N."/>
            <person name="Reddy Y.A.N."/>
            <person name="Phadnis S."/>
            <person name="Ravikumar R.L."/>
            <person name="Schlapbach R."/>
            <person name="Sreeman S.M."/>
            <person name="Shimizu K.K."/>
        </authorList>
    </citation>
    <scope>NUCLEOTIDE SEQUENCE</scope>
</reference>
<keyword evidence="3" id="KW-1185">Reference proteome</keyword>
<dbReference type="GO" id="GO:0048046">
    <property type="term" value="C:apoplast"/>
    <property type="evidence" value="ECO:0007669"/>
    <property type="project" value="UniProtKB-SubCell"/>
</dbReference>
<evidence type="ECO:0000256" key="1">
    <source>
        <dbReference type="RuleBase" id="RU363099"/>
    </source>
</evidence>
<reference evidence="2" key="2">
    <citation type="submission" date="2021-12" db="EMBL/GenBank/DDBJ databases">
        <title>Resequencing data analysis of finger millet.</title>
        <authorList>
            <person name="Hatakeyama M."/>
            <person name="Aluri S."/>
            <person name="Balachadran M.T."/>
            <person name="Sivarajan S.R."/>
            <person name="Poveda L."/>
            <person name="Shimizu-Inatsugi R."/>
            <person name="Schlapbach R."/>
            <person name="Sreeman S.M."/>
            <person name="Shimizu K.K."/>
        </authorList>
    </citation>
    <scope>NUCLEOTIDE SEQUENCE</scope>
</reference>
<dbReference type="EMBL" id="BQKI01000018">
    <property type="protein sequence ID" value="GJN10631.1"/>
    <property type="molecule type" value="Genomic_DNA"/>
</dbReference>
<comment type="subcellular location">
    <subcellularLocation>
        <location evidence="1">Secreted</location>
        <location evidence="1">Extracellular space</location>
        <location evidence="1">Apoplast</location>
    </subcellularLocation>
</comment>
<comment type="subunit">
    <text evidence="1">Homodimer.</text>
</comment>
<comment type="similarity">
    <text evidence="1">Belongs to the plant dirigent protein family.</text>
</comment>
<comment type="caution">
    <text evidence="2">The sequence shown here is derived from an EMBL/GenBank/DDBJ whole genome shotgun (WGS) entry which is preliminary data.</text>
</comment>
<dbReference type="InterPro" id="IPR004265">
    <property type="entry name" value="Dirigent"/>
</dbReference>
<sequence>MATTSSSCPCPYTCENEIDLRLYLKQVVGGTDQNQFEIYRPKTGIFGTTVVNDWILVDAPVPNAKVIARAQGLHVLSDLASVGWFVSLNIAFQPDNRFNGSTLQVMGVLPPEGQWAIVGGTGELAMARGTIKHSALPPPPPGSTFGFRQLDIHALYPKNAAERMELF</sequence>
<evidence type="ECO:0000313" key="2">
    <source>
        <dbReference type="EMBL" id="GJN10631.1"/>
    </source>
</evidence>
<dbReference type="Pfam" id="PF03018">
    <property type="entry name" value="Dirigent"/>
    <property type="match status" value="1"/>
</dbReference>
<comment type="function">
    <text evidence="1">Dirigent proteins impart stereoselectivity on the phenoxy radical-coupling reaction, yielding optically active lignans from two molecules of coniferyl alcohol in the biosynthesis of lignans, flavonolignans, and alkaloids and thus plays a central role in plant secondary metabolism.</text>
</comment>
<organism evidence="2 3">
    <name type="scientific">Eleusine coracana subsp. coracana</name>
    <dbReference type="NCBI Taxonomy" id="191504"/>
    <lineage>
        <taxon>Eukaryota</taxon>
        <taxon>Viridiplantae</taxon>
        <taxon>Streptophyta</taxon>
        <taxon>Embryophyta</taxon>
        <taxon>Tracheophyta</taxon>
        <taxon>Spermatophyta</taxon>
        <taxon>Magnoliopsida</taxon>
        <taxon>Liliopsida</taxon>
        <taxon>Poales</taxon>
        <taxon>Poaceae</taxon>
        <taxon>PACMAD clade</taxon>
        <taxon>Chloridoideae</taxon>
        <taxon>Cynodonteae</taxon>
        <taxon>Eleusininae</taxon>
        <taxon>Eleusine</taxon>
    </lineage>
</organism>
<keyword evidence="1" id="KW-0052">Apoplast</keyword>
<gene>
    <name evidence="2" type="primary">ga28742</name>
    <name evidence="2" type="ORF">PR202_ga28742</name>
</gene>
<name>A0AAV5DK93_ELECO</name>